<feature type="domain" description="Ferric oxidoreductase" evidence="11">
    <location>
        <begin position="290"/>
        <end position="352"/>
    </location>
</feature>
<reference evidence="14 15" key="1">
    <citation type="submission" date="2017-10" db="EMBL/GenBank/DDBJ databases">
        <title>Comparative genomics in systemic dimorphic fungi from Ajellomycetaceae.</title>
        <authorList>
            <person name="Munoz J.F."/>
            <person name="Mcewen J.G."/>
            <person name="Clay O.K."/>
            <person name="Cuomo C.A."/>
        </authorList>
    </citation>
    <scope>NUCLEOTIDE SEQUENCE [LARGE SCALE GENOMIC DNA]</scope>
    <source>
        <strain evidence="14 15">UAMH130</strain>
    </source>
</reference>
<dbReference type="PANTHER" id="PTHR32361:SF9">
    <property type="entry name" value="FERRIC REDUCTASE TRANSMEMBRANE COMPONENT 3-RELATED"/>
    <property type="match status" value="1"/>
</dbReference>
<dbReference type="PANTHER" id="PTHR32361">
    <property type="entry name" value="FERRIC/CUPRIC REDUCTASE TRANSMEMBRANE COMPONENT"/>
    <property type="match status" value="1"/>
</dbReference>
<dbReference type="Proteomes" id="UP000224080">
    <property type="component" value="Unassembled WGS sequence"/>
</dbReference>
<dbReference type="InterPro" id="IPR039261">
    <property type="entry name" value="FNR_nucleotide-bd"/>
</dbReference>
<evidence type="ECO:0000313" key="14">
    <source>
        <dbReference type="EMBL" id="PGH00109.1"/>
    </source>
</evidence>
<evidence type="ECO:0000256" key="10">
    <source>
        <dbReference type="SAM" id="SignalP"/>
    </source>
</evidence>
<keyword evidence="8 9" id="KW-0472">Membrane</keyword>
<keyword evidence="15" id="KW-1185">Reference proteome</keyword>
<keyword evidence="6" id="KW-0560">Oxidoreductase</keyword>
<name>A0A2B7WU27_9EURO</name>
<keyword evidence="10" id="KW-0732">Signal</keyword>
<dbReference type="GO" id="GO:0000293">
    <property type="term" value="F:ferric-chelate reductase activity"/>
    <property type="evidence" value="ECO:0007669"/>
    <property type="project" value="UniProtKB-ARBA"/>
</dbReference>
<comment type="caution">
    <text evidence="14">The sequence shown here is derived from an EMBL/GenBank/DDBJ whole genome shotgun (WGS) entry which is preliminary data.</text>
</comment>
<keyword evidence="7" id="KW-0406">Ion transport</keyword>
<accession>A0A2B7WU27</accession>
<evidence type="ECO:0000256" key="1">
    <source>
        <dbReference type="ARBA" id="ARBA00004141"/>
    </source>
</evidence>
<dbReference type="Pfam" id="PF08022">
    <property type="entry name" value="FAD_binding_8"/>
    <property type="match status" value="1"/>
</dbReference>
<dbReference type="CDD" id="cd06186">
    <property type="entry name" value="NOX_Duox_like_FAD_NADP"/>
    <property type="match status" value="1"/>
</dbReference>
<evidence type="ECO:0000256" key="8">
    <source>
        <dbReference type="ARBA" id="ARBA00023136"/>
    </source>
</evidence>
<evidence type="ECO:0000259" key="11">
    <source>
        <dbReference type="Pfam" id="PF01794"/>
    </source>
</evidence>
<dbReference type="InterPro" id="IPR013130">
    <property type="entry name" value="Fe3_Rdtase_TM_dom"/>
</dbReference>
<dbReference type="InterPro" id="IPR013112">
    <property type="entry name" value="FAD-bd_8"/>
</dbReference>
<dbReference type="GO" id="GO:0006826">
    <property type="term" value="P:iron ion transport"/>
    <property type="evidence" value="ECO:0007669"/>
    <property type="project" value="TreeGrafter"/>
</dbReference>
<evidence type="ECO:0000259" key="12">
    <source>
        <dbReference type="Pfam" id="PF08022"/>
    </source>
</evidence>
<dbReference type="OrthoDB" id="167398at2759"/>
<evidence type="ECO:0000256" key="9">
    <source>
        <dbReference type="SAM" id="Phobius"/>
    </source>
</evidence>
<feature type="domain" description="Ferric reductase NAD binding" evidence="13">
    <location>
        <begin position="543"/>
        <end position="751"/>
    </location>
</feature>
<sequence>MHPQRLLTRLLILLAPGFSLASGVESTRCILSIAEAVSRLSFTGSLSTPRQIDTCTNKLRTYSIYAAATLYCSPAEIRDGLEVLDDDCEKIGLHRIPYEAVQPELTDRYLRSLRVVEYGEVSRGVELDEVVIVSYDWYERVVRTNRAWAFEMWAHHAFGFFSYWFWGIVLLSGILNRLFTHFSGGQRRGIKYDLEGHAANMDSRNSLLFAPLRWLRHWVRAYLIIPAAFGTHHQRLFYWCSIPTRIEAIVIVLFYVLSLVLTCVGHDVFRGNLFWDDTFTQIFRYVSDRTGIMSYANLCLLWLFGSRNNPFLWATGWSFATFNLFHRAIARVATIQAIVHSIGYTVLTLQGEFNLYDRYLWPVVVIWSLDRFARLARLLSCNIHLRVNKKSITCSTSVVSYSKASDIIKLEIVPGSRNLQPKPGQHYYIYQPLRWSGYESHPFTVGSWSAIGNGCEHLPYPETSDFSSASTAVQSENSTPRARKKGTTGDLTAAKYKLVFWIRPFDGWTKRLRSGCLKSPKRTLTTSFLIEGPYYSAIELHTFENVILIAGGTGIAAALPHIEEHLRRTKSNPYHYNNKLIAPPSPSSSSTALLAPDISTDPPHTRTNNITFVWATRQEAFIHEVAARELAPALGREDITAHFYCTASLQPHSKSQSPGGPSCNRYLQSEQDTIDDRTALLSSVDGIYGVKYGRDRTSPIDISPGRPDIRNIITRSVQEIGNHGASPRGVAEKTAILVCGPAEMADEARIAVHEVLKKGYRGVEYFEESFGW</sequence>
<evidence type="ECO:0000256" key="2">
    <source>
        <dbReference type="ARBA" id="ARBA00022448"/>
    </source>
</evidence>
<feature type="signal peptide" evidence="10">
    <location>
        <begin position="1"/>
        <end position="21"/>
    </location>
</feature>
<feature type="transmembrane region" description="Helical" evidence="9">
    <location>
        <begin position="248"/>
        <end position="269"/>
    </location>
</feature>
<dbReference type="STRING" id="2060905.A0A2B7WU27"/>
<keyword evidence="3 9" id="KW-0812">Transmembrane</keyword>
<comment type="subcellular location">
    <subcellularLocation>
        <location evidence="1">Membrane</location>
        <topology evidence="1">Multi-pass membrane protein</topology>
    </subcellularLocation>
</comment>
<evidence type="ECO:0000256" key="6">
    <source>
        <dbReference type="ARBA" id="ARBA00023002"/>
    </source>
</evidence>
<dbReference type="EMBL" id="PDNC01000091">
    <property type="protein sequence ID" value="PGH00109.1"/>
    <property type="molecule type" value="Genomic_DNA"/>
</dbReference>
<dbReference type="InterPro" id="IPR051410">
    <property type="entry name" value="Ferric/Cupric_Reductase"/>
</dbReference>
<dbReference type="InterPro" id="IPR013121">
    <property type="entry name" value="Fe_red_NAD-bd_6"/>
</dbReference>
<keyword evidence="5 9" id="KW-1133">Transmembrane helix</keyword>
<feature type="chain" id="PRO_5012744583" description="FAD-binding FR-type domain-containing protein" evidence="10">
    <location>
        <begin position="22"/>
        <end position="772"/>
    </location>
</feature>
<feature type="transmembrane region" description="Helical" evidence="9">
    <location>
        <begin position="160"/>
        <end position="179"/>
    </location>
</feature>
<dbReference type="SUPFAM" id="SSF52343">
    <property type="entry name" value="Ferredoxin reductase-like, C-terminal NADP-linked domain"/>
    <property type="match status" value="1"/>
</dbReference>
<evidence type="ECO:0000256" key="7">
    <source>
        <dbReference type="ARBA" id="ARBA00023065"/>
    </source>
</evidence>
<dbReference type="GO" id="GO:0015677">
    <property type="term" value="P:copper ion import"/>
    <property type="evidence" value="ECO:0007669"/>
    <property type="project" value="TreeGrafter"/>
</dbReference>
<dbReference type="Pfam" id="PF08030">
    <property type="entry name" value="NAD_binding_6"/>
    <property type="match status" value="1"/>
</dbReference>
<proteinExistence type="predicted"/>
<dbReference type="Gene3D" id="3.40.50.80">
    <property type="entry name" value="Nucleotide-binding domain of ferredoxin-NADP reductase (FNR) module"/>
    <property type="match status" value="1"/>
</dbReference>
<keyword evidence="2" id="KW-0813">Transport</keyword>
<keyword evidence="4" id="KW-0249">Electron transport</keyword>
<gene>
    <name evidence="14" type="ORF">GX51_06008</name>
</gene>
<evidence type="ECO:0008006" key="16">
    <source>
        <dbReference type="Google" id="ProtNLM"/>
    </source>
</evidence>
<dbReference type="AlphaFoldDB" id="A0A2B7WU27"/>
<dbReference type="Pfam" id="PF01794">
    <property type="entry name" value="Ferric_reduct"/>
    <property type="match status" value="1"/>
</dbReference>
<organism evidence="14 15">
    <name type="scientific">Blastomyces parvus</name>
    <dbReference type="NCBI Taxonomy" id="2060905"/>
    <lineage>
        <taxon>Eukaryota</taxon>
        <taxon>Fungi</taxon>
        <taxon>Dikarya</taxon>
        <taxon>Ascomycota</taxon>
        <taxon>Pezizomycotina</taxon>
        <taxon>Eurotiomycetes</taxon>
        <taxon>Eurotiomycetidae</taxon>
        <taxon>Onygenales</taxon>
        <taxon>Ajellomycetaceae</taxon>
        <taxon>Blastomyces</taxon>
    </lineage>
</organism>
<feature type="domain" description="FAD-binding 8" evidence="12">
    <location>
        <begin position="400"/>
        <end position="534"/>
    </location>
</feature>
<evidence type="ECO:0000256" key="4">
    <source>
        <dbReference type="ARBA" id="ARBA00022982"/>
    </source>
</evidence>
<dbReference type="GO" id="GO:0005886">
    <property type="term" value="C:plasma membrane"/>
    <property type="evidence" value="ECO:0007669"/>
    <property type="project" value="TreeGrafter"/>
</dbReference>
<evidence type="ECO:0000256" key="5">
    <source>
        <dbReference type="ARBA" id="ARBA00022989"/>
    </source>
</evidence>
<evidence type="ECO:0000256" key="3">
    <source>
        <dbReference type="ARBA" id="ARBA00022692"/>
    </source>
</evidence>
<dbReference type="GO" id="GO:0006879">
    <property type="term" value="P:intracellular iron ion homeostasis"/>
    <property type="evidence" value="ECO:0007669"/>
    <property type="project" value="TreeGrafter"/>
</dbReference>
<evidence type="ECO:0000259" key="13">
    <source>
        <dbReference type="Pfam" id="PF08030"/>
    </source>
</evidence>
<protein>
    <recommendedName>
        <fullName evidence="16">FAD-binding FR-type domain-containing protein</fullName>
    </recommendedName>
</protein>
<evidence type="ECO:0000313" key="15">
    <source>
        <dbReference type="Proteomes" id="UP000224080"/>
    </source>
</evidence>